<organism evidence="3 4">
    <name type="scientific">Candidatus Acutalibacter ornithocaccae</name>
    <dbReference type="NCBI Taxonomy" id="2838416"/>
    <lineage>
        <taxon>Bacteria</taxon>
        <taxon>Bacillati</taxon>
        <taxon>Bacillota</taxon>
        <taxon>Clostridia</taxon>
        <taxon>Eubacteriales</taxon>
        <taxon>Acutalibacteraceae</taxon>
        <taxon>Acutalibacter</taxon>
    </lineage>
</organism>
<proteinExistence type="predicted"/>
<dbReference type="Gene3D" id="3.20.20.140">
    <property type="entry name" value="Metal-dependent hydrolases"/>
    <property type="match status" value="1"/>
</dbReference>
<dbReference type="PANTHER" id="PTHR21240:SF28">
    <property type="entry name" value="ISO-OROTATE DECARBOXYLASE (EUROFUNG)"/>
    <property type="match status" value="1"/>
</dbReference>
<evidence type="ECO:0000313" key="3">
    <source>
        <dbReference type="EMBL" id="HJB38242.1"/>
    </source>
</evidence>
<gene>
    <name evidence="3" type="ORF">H9942_09285</name>
</gene>
<dbReference type="Pfam" id="PF04909">
    <property type="entry name" value="Amidohydro_2"/>
    <property type="match status" value="1"/>
</dbReference>
<evidence type="ECO:0000256" key="1">
    <source>
        <dbReference type="ARBA" id="ARBA00023239"/>
    </source>
</evidence>
<dbReference type="InterPro" id="IPR032465">
    <property type="entry name" value="ACMSD"/>
</dbReference>
<dbReference type="EMBL" id="DWXZ01000200">
    <property type="protein sequence ID" value="HJB38242.1"/>
    <property type="molecule type" value="Genomic_DNA"/>
</dbReference>
<dbReference type="GO" id="GO:0016787">
    <property type="term" value="F:hydrolase activity"/>
    <property type="evidence" value="ECO:0007669"/>
    <property type="project" value="InterPro"/>
</dbReference>
<dbReference type="Proteomes" id="UP000824214">
    <property type="component" value="Unassembled WGS sequence"/>
</dbReference>
<dbReference type="GO" id="GO:0016831">
    <property type="term" value="F:carboxy-lyase activity"/>
    <property type="evidence" value="ECO:0007669"/>
    <property type="project" value="InterPro"/>
</dbReference>
<accession>A0A9D2LZ80</accession>
<dbReference type="SUPFAM" id="SSF51556">
    <property type="entry name" value="Metallo-dependent hydrolases"/>
    <property type="match status" value="1"/>
</dbReference>
<sequence>MSVFHNGVTYRAADAHAHIYPGKIAEKATGSVGEFYHIPMQNVGLPHILAQRGEEAGIDRFLVCSVATKVEQVRSINQFIQEKCQKYPQFIGLAAWHQDVADIQGEMDDIQRRGLRGIKLHPDFQRFYIDDERMLSVYEEAHRRGLPILFHTGDSRTDFSTPRRLMNVLEKIPDFTCIAAHLGGYSEWEDARRELSGTNVYIDTSSSLFAVTPEQARKSIDHFGIEHTLFGTDFPMWSPKEELERFFALGYGQEDNRKMLYGNFARLFHLED</sequence>
<reference evidence="3" key="1">
    <citation type="journal article" date="2021" name="PeerJ">
        <title>Extensive microbial diversity within the chicken gut microbiome revealed by metagenomics and culture.</title>
        <authorList>
            <person name="Gilroy R."/>
            <person name="Ravi A."/>
            <person name="Getino M."/>
            <person name="Pursley I."/>
            <person name="Horton D.L."/>
            <person name="Alikhan N.F."/>
            <person name="Baker D."/>
            <person name="Gharbi K."/>
            <person name="Hall N."/>
            <person name="Watson M."/>
            <person name="Adriaenssens E.M."/>
            <person name="Foster-Nyarko E."/>
            <person name="Jarju S."/>
            <person name="Secka A."/>
            <person name="Antonio M."/>
            <person name="Oren A."/>
            <person name="Chaudhuri R.R."/>
            <person name="La Ragione R."/>
            <person name="Hildebrand F."/>
            <person name="Pallen M.J."/>
        </authorList>
    </citation>
    <scope>NUCLEOTIDE SEQUENCE</scope>
    <source>
        <strain evidence="3">ChiBcolR8-3208</strain>
    </source>
</reference>
<evidence type="ECO:0000313" key="4">
    <source>
        <dbReference type="Proteomes" id="UP000824214"/>
    </source>
</evidence>
<dbReference type="InterPro" id="IPR006680">
    <property type="entry name" value="Amidohydro-rel"/>
</dbReference>
<reference evidence="3" key="2">
    <citation type="submission" date="2021-04" db="EMBL/GenBank/DDBJ databases">
        <authorList>
            <person name="Gilroy R."/>
        </authorList>
    </citation>
    <scope>NUCLEOTIDE SEQUENCE</scope>
    <source>
        <strain evidence="3">ChiBcolR8-3208</strain>
    </source>
</reference>
<name>A0A9D2LZ80_9FIRM</name>
<dbReference type="GO" id="GO:0005737">
    <property type="term" value="C:cytoplasm"/>
    <property type="evidence" value="ECO:0007669"/>
    <property type="project" value="TreeGrafter"/>
</dbReference>
<dbReference type="InterPro" id="IPR032466">
    <property type="entry name" value="Metal_Hydrolase"/>
</dbReference>
<dbReference type="GO" id="GO:0019748">
    <property type="term" value="P:secondary metabolic process"/>
    <property type="evidence" value="ECO:0007669"/>
    <property type="project" value="TreeGrafter"/>
</dbReference>
<dbReference type="PANTHER" id="PTHR21240">
    <property type="entry name" value="2-AMINO-3-CARBOXYLMUCONATE-6-SEMIALDEHYDE DECARBOXYLASE"/>
    <property type="match status" value="1"/>
</dbReference>
<dbReference type="CDD" id="cd01292">
    <property type="entry name" value="metallo-dependent_hydrolases"/>
    <property type="match status" value="1"/>
</dbReference>
<feature type="domain" description="Amidohydrolase-related" evidence="2">
    <location>
        <begin position="70"/>
        <end position="270"/>
    </location>
</feature>
<comment type="caution">
    <text evidence="3">The sequence shown here is derived from an EMBL/GenBank/DDBJ whole genome shotgun (WGS) entry which is preliminary data.</text>
</comment>
<keyword evidence="1" id="KW-0456">Lyase</keyword>
<protein>
    <submittedName>
        <fullName evidence="3">Amidohydrolase family protein</fullName>
    </submittedName>
</protein>
<evidence type="ECO:0000259" key="2">
    <source>
        <dbReference type="Pfam" id="PF04909"/>
    </source>
</evidence>
<dbReference type="AlphaFoldDB" id="A0A9D2LZ80"/>